<evidence type="ECO:0000313" key="5">
    <source>
        <dbReference type="EMBL" id="GGI12721.1"/>
    </source>
</evidence>
<feature type="chain" id="PRO_5035176843" description="DUF3324 domain-containing protein" evidence="2">
    <location>
        <begin position="28"/>
        <end position="344"/>
    </location>
</feature>
<organism evidence="5 6">
    <name type="scientific">Gottfriedia solisilvae</name>
    <dbReference type="NCBI Taxonomy" id="1516104"/>
    <lineage>
        <taxon>Bacteria</taxon>
        <taxon>Bacillati</taxon>
        <taxon>Bacillota</taxon>
        <taxon>Bacilli</taxon>
        <taxon>Bacillales</taxon>
        <taxon>Bacillaceae</taxon>
        <taxon>Gottfriedia</taxon>
    </lineage>
</organism>
<dbReference type="RefSeq" id="WP_158093139.1">
    <property type="nucleotide sequence ID" value="NZ_BMHB01000001.1"/>
</dbReference>
<dbReference type="Pfam" id="PF06030">
    <property type="entry name" value="WxLIP_PGBD"/>
    <property type="match status" value="1"/>
</dbReference>
<dbReference type="AlphaFoldDB" id="A0A8J3EXX5"/>
<dbReference type="Pfam" id="PF11797">
    <property type="entry name" value="WxLIP_HBD"/>
    <property type="match status" value="1"/>
</dbReference>
<dbReference type="OrthoDB" id="2148359at2"/>
<keyword evidence="1" id="KW-0472">Membrane</keyword>
<proteinExistence type="predicted"/>
<accession>A0A8J3EXX5</accession>
<keyword evidence="6" id="KW-1185">Reference proteome</keyword>
<feature type="domain" description="WxL Interacting Protein peptidoglycan binding" evidence="3">
    <location>
        <begin position="34"/>
        <end position="156"/>
    </location>
</feature>
<keyword evidence="2" id="KW-0732">Signal</keyword>
<evidence type="ECO:0008006" key="7">
    <source>
        <dbReference type="Google" id="ProtNLM"/>
    </source>
</evidence>
<evidence type="ECO:0000256" key="1">
    <source>
        <dbReference type="SAM" id="Phobius"/>
    </source>
</evidence>
<feature type="transmembrane region" description="Helical" evidence="1">
    <location>
        <begin position="313"/>
        <end position="335"/>
    </location>
</feature>
<keyword evidence="1" id="KW-0812">Transmembrane</keyword>
<gene>
    <name evidence="5" type="ORF">GCM10007380_14330</name>
</gene>
<dbReference type="InterPro" id="IPR010317">
    <property type="entry name" value="WxLIP_PGBD"/>
</dbReference>
<comment type="caution">
    <text evidence="5">The sequence shown here is derived from an EMBL/GenBank/DDBJ whole genome shotgun (WGS) entry which is preliminary data.</text>
</comment>
<evidence type="ECO:0000256" key="2">
    <source>
        <dbReference type="SAM" id="SignalP"/>
    </source>
</evidence>
<dbReference type="InterPro" id="IPR021759">
    <property type="entry name" value="WxLIP_HBD"/>
</dbReference>
<evidence type="ECO:0000313" key="6">
    <source>
        <dbReference type="Proteomes" id="UP000626244"/>
    </source>
</evidence>
<name>A0A8J3EXX5_9BACI</name>
<dbReference type="Proteomes" id="UP000626244">
    <property type="component" value="Unassembled WGS sequence"/>
</dbReference>
<evidence type="ECO:0000259" key="4">
    <source>
        <dbReference type="Pfam" id="PF11797"/>
    </source>
</evidence>
<reference evidence="6" key="1">
    <citation type="journal article" date="2019" name="Int. J. Syst. Evol. Microbiol.">
        <title>The Global Catalogue of Microorganisms (GCM) 10K type strain sequencing project: providing services to taxonomists for standard genome sequencing and annotation.</title>
        <authorList>
            <consortium name="The Broad Institute Genomics Platform"/>
            <consortium name="The Broad Institute Genome Sequencing Center for Infectious Disease"/>
            <person name="Wu L."/>
            <person name="Ma J."/>
        </authorList>
    </citation>
    <scope>NUCLEOTIDE SEQUENCE [LARGE SCALE GENOMIC DNA]</scope>
    <source>
        <strain evidence="6">CGMCC 1.14993</strain>
    </source>
</reference>
<evidence type="ECO:0000259" key="3">
    <source>
        <dbReference type="Pfam" id="PF06030"/>
    </source>
</evidence>
<keyword evidence="1" id="KW-1133">Transmembrane helix</keyword>
<dbReference type="EMBL" id="BMHB01000001">
    <property type="protein sequence ID" value="GGI12721.1"/>
    <property type="molecule type" value="Genomic_DNA"/>
</dbReference>
<feature type="signal peptide" evidence="2">
    <location>
        <begin position="1"/>
        <end position="27"/>
    </location>
</feature>
<feature type="domain" description="WxL Interacting Protein host binding" evidence="4">
    <location>
        <begin position="168"/>
        <end position="302"/>
    </location>
</feature>
<sequence length="344" mass="39237">MNTKLEIVLFLLSAAIIVSLFPTSVQASSNIVDFSVQAKIPENQIDKTKSYFDLKMNPGQIQVVEIDVFNNNRTKIETFIADVTFATTNDNGLIDYSPKSVKKADQSLKFPIVDLVNEPHKEIVIPPGKSRTVTFTFKMPKQKFNGVLLGSIHFKKKIDKIETKKSSETIQINNQYAYVIGVKLTETIKKVKPELHLIKIKPKLVNYHTAIIAKIQNSEPTIVQGMKIDSKIFKDGSNKILYSSNKTGLSMAPNSNFDYAIDLKNNQIQPGIYRLKMKAIIGDQMWVWDEVFKIGNEAKELNDKAVEVKQNYFWLYFSVGIFLTLVLSILFFFIAKKRKKERKE</sequence>
<protein>
    <recommendedName>
        <fullName evidence="7">DUF3324 domain-containing protein</fullName>
    </recommendedName>
</protein>